<keyword evidence="4" id="KW-1185">Reference proteome</keyword>
<evidence type="ECO:0000256" key="1">
    <source>
        <dbReference type="PROSITE-ProRule" id="PRU00110"/>
    </source>
</evidence>
<proteinExistence type="predicted"/>
<dbReference type="RefSeq" id="WP_377095350.1">
    <property type="nucleotide sequence ID" value="NZ_JBHSJM010000001.1"/>
</dbReference>
<keyword evidence="1" id="KW-0597">Phosphoprotein</keyword>
<dbReference type="EMBL" id="JBHUJC010000019">
    <property type="protein sequence ID" value="MFD2276129.1"/>
    <property type="molecule type" value="Genomic_DNA"/>
</dbReference>
<dbReference type="InterPro" id="IPR036641">
    <property type="entry name" value="HPT_dom_sf"/>
</dbReference>
<reference evidence="4" key="1">
    <citation type="journal article" date="2019" name="Int. J. Syst. Evol. Microbiol.">
        <title>The Global Catalogue of Microorganisms (GCM) 10K type strain sequencing project: providing services to taxonomists for standard genome sequencing and annotation.</title>
        <authorList>
            <consortium name="The Broad Institute Genomics Platform"/>
            <consortium name="The Broad Institute Genome Sequencing Center for Infectious Disease"/>
            <person name="Wu L."/>
            <person name="Ma J."/>
        </authorList>
    </citation>
    <scope>NUCLEOTIDE SEQUENCE [LARGE SCALE GENOMIC DNA]</scope>
    <source>
        <strain evidence="4">JCM 16545</strain>
    </source>
</reference>
<feature type="modified residue" description="Phosphohistidine" evidence="1">
    <location>
        <position position="56"/>
    </location>
</feature>
<dbReference type="SUPFAM" id="SSF47226">
    <property type="entry name" value="Histidine-containing phosphotransfer domain, HPT domain"/>
    <property type="match status" value="1"/>
</dbReference>
<dbReference type="PROSITE" id="PS50894">
    <property type="entry name" value="HPT"/>
    <property type="match status" value="1"/>
</dbReference>
<protein>
    <submittedName>
        <fullName evidence="3">Hpt domain-containing protein</fullName>
    </submittedName>
</protein>
<evidence type="ECO:0000313" key="4">
    <source>
        <dbReference type="Proteomes" id="UP001597297"/>
    </source>
</evidence>
<evidence type="ECO:0000259" key="2">
    <source>
        <dbReference type="PROSITE" id="PS50894"/>
    </source>
</evidence>
<evidence type="ECO:0000313" key="3">
    <source>
        <dbReference type="EMBL" id="MFD2276129.1"/>
    </source>
</evidence>
<organism evidence="3 4">
    <name type="scientific">Rubritalea spongiae</name>
    <dbReference type="NCBI Taxonomy" id="430797"/>
    <lineage>
        <taxon>Bacteria</taxon>
        <taxon>Pseudomonadati</taxon>
        <taxon>Verrucomicrobiota</taxon>
        <taxon>Verrucomicrobiia</taxon>
        <taxon>Verrucomicrobiales</taxon>
        <taxon>Rubritaleaceae</taxon>
        <taxon>Rubritalea</taxon>
    </lineage>
</organism>
<dbReference type="InterPro" id="IPR008207">
    <property type="entry name" value="Sig_transdc_His_kin_Hpt_dom"/>
</dbReference>
<feature type="domain" description="HPt" evidence="2">
    <location>
        <begin position="17"/>
        <end position="108"/>
    </location>
</feature>
<accession>A0ABW5E169</accession>
<dbReference type="Pfam" id="PF01627">
    <property type="entry name" value="Hpt"/>
    <property type="match status" value="1"/>
</dbReference>
<sequence>MDVEIDKSHLLALAGDDNEAVLMILEEFYENSVVIITELKQNSDAENIELSRQLLHQLKGSSGMFGMSTLHDLCKKLEVSTELLEAQLSSLRIQLEKSCQLARAVLLG</sequence>
<name>A0ABW5E169_9BACT</name>
<dbReference type="Proteomes" id="UP001597297">
    <property type="component" value="Unassembled WGS sequence"/>
</dbReference>
<comment type="caution">
    <text evidence="3">The sequence shown here is derived from an EMBL/GenBank/DDBJ whole genome shotgun (WGS) entry which is preliminary data.</text>
</comment>
<dbReference type="Gene3D" id="1.20.120.160">
    <property type="entry name" value="HPT domain"/>
    <property type="match status" value="1"/>
</dbReference>
<gene>
    <name evidence="3" type="ORF">ACFSQZ_06595</name>
</gene>